<accession>A0A0F9JVN4</accession>
<gene>
    <name evidence="1" type="ORF">LCGC14_1480380</name>
</gene>
<reference evidence="1" key="1">
    <citation type="journal article" date="2015" name="Nature">
        <title>Complex archaea that bridge the gap between prokaryotes and eukaryotes.</title>
        <authorList>
            <person name="Spang A."/>
            <person name="Saw J.H."/>
            <person name="Jorgensen S.L."/>
            <person name="Zaremba-Niedzwiedzka K."/>
            <person name="Martijn J."/>
            <person name="Lind A.E."/>
            <person name="van Eijk R."/>
            <person name="Schleper C."/>
            <person name="Guy L."/>
            <person name="Ettema T.J."/>
        </authorList>
    </citation>
    <scope>NUCLEOTIDE SEQUENCE</scope>
</reference>
<organism evidence="1">
    <name type="scientific">marine sediment metagenome</name>
    <dbReference type="NCBI Taxonomy" id="412755"/>
    <lineage>
        <taxon>unclassified sequences</taxon>
        <taxon>metagenomes</taxon>
        <taxon>ecological metagenomes</taxon>
    </lineage>
</organism>
<protein>
    <submittedName>
        <fullName evidence="1">Uncharacterized protein</fullName>
    </submittedName>
</protein>
<name>A0A0F9JVN4_9ZZZZ</name>
<sequence>MYIHNNRPGQCPFETKIVRVVNRGGATALVIGDVMAFDLDDADAATQALAGVGGITLATLAEAVWHNIIHVAAAPANAIVCAVQSLLSGAGADNTEVAVAVSGPCRVKVGGTNWSSARSSCGVACMADITGANRRLILATDAANRAKNGLILDNIATDLSAANTVANIMLFGWAGSVGTVGA</sequence>
<comment type="caution">
    <text evidence="1">The sequence shown here is derived from an EMBL/GenBank/DDBJ whole genome shotgun (WGS) entry which is preliminary data.</text>
</comment>
<dbReference type="AlphaFoldDB" id="A0A0F9JVN4"/>
<dbReference type="EMBL" id="LAZR01010515">
    <property type="protein sequence ID" value="KKM66521.1"/>
    <property type="molecule type" value="Genomic_DNA"/>
</dbReference>
<evidence type="ECO:0000313" key="1">
    <source>
        <dbReference type="EMBL" id="KKM66521.1"/>
    </source>
</evidence>
<proteinExistence type="predicted"/>